<evidence type="ECO:0000256" key="2">
    <source>
        <dbReference type="ARBA" id="ARBA00007083"/>
    </source>
</evidence>
<evidence type="ECO:0000256" key="3">
    <source>
        <dbReference type="ARBA" id="ARBA00020502"/>
    </source>
</evidence>
<proteinExistence type="inferred from homology"/>
<dbReference type="PANTHER" id="PTHR13463:SF3">
    <property type="entry name" value="PROTEIN C10"/>
    <property type="match status" value="1"/>
</dbReference>
<evidence type="ECO:0000313" key="6">
    <source>
        <dbReference type="EMBL" id="CAG6697293.1"/>
    </source>
</evidence>
<dbReference type="InterPro" id="IPR026317">
    <property type="entry name" value="P_C10"/>
</dbReference>
<dbReference type="EMBL" id="HBUF01162501">
    <property type="protein sequence ID" value="CAG6650475.1"/>
    <property type="molecule type" value="Transcribed_RNA"/>
</dbReference>
<dbReference type="EMBL" id="HBUF01162500">
    <property type="protein sequence ID" value="CAG6650474.1"/>
    <property type="molecule type" value="Transcribed_RNA"/>
</dbReference>
<dbReference type="GO" id="GO:0009791">
    <property type="term" value="P:post-embryonic development"/>
    <property type="evidence" value="ECO:0007669"/>
    <property type="project" value="TreeGrafter"/>
</dbReference>
<dbReference type="EMBL" id="HBUF01511734">
    <property type="protein sequence ID" value="CAG6746824.1"/>
    <property type="molecule type" value="Transcribed_RNA"/>
</dbReference>
<dbReference type="EMBL" id="HBUF01367223">
    <property type="protein sequence ID" value="CAG6724220.1"/>
    <property type="molecule type" value="Transcribed_RNA"/>
</dbReference>
<dbReference type="EMBL" id="HBUF01162498">
    <property type="protein sequence ID" value="CAG6650472.1"/>
    <property type="molecule type" value="Transcribed_RNA"/>
</dbReference>
<protein>
    <recommendedName>
        <fullName evidence="3">Protein C10</fullName>
    </recommendedName>
</protein>
<dbReference type="GO" id="GO:0005737">
    <property type="term" value="C:cytoplasm"/>
    <property type="evidence" value="ECO:0007669"/>
    <property type="project" value="UniProtKB-SubCell"/>
</dbReference>
<dbReference type="EMBL" id="HBUF01511732">
    <property type="protein sequence ID" value="CAG6746822.1"/>
    <property type="molecule type" value="Transcribed_RNA"/>
</dbReference>
<dbReference type="EMBL" id="HBUF01367222">
    <property type="protein sequence ID" value="CAG6724219.1"/>
    <property type="molecule type" value="Transcribed_RNA"/>
</dbReference>
<dbReference type="EMBL" id="HBUF01162499">
    <property type="protein sequence ID" value="CAG6650473.1"/>
    <property type="molecule type" value="Transcribed_RNA"/>
</dbReference>
<reference evidence="6" key="1">
    <citation type="submission" date="2021-05" db="EMBL/GenBank/DDBJ databases">
        <authorList>
            <person name="Alioto T."/>
            <person name="Alioto T."/>
            <person name="Gomez Garrido J."/>
        </authorList>
    </citation>
    <scope>NUCLEOTIDE SEQUENCE</scope>
</reference>
<evidence type="ECO:0000256" key="4">
    <source>
        <dbReference type="ARBA" id="ARBA00022490"/>
    </source>
</evidence>
<keyword evidence="4" id="KW-0963">Cytoplasm</keyword>
<accession>A0A8D8XJ19</accession>
<organism evidence="6">
    <name type="scientific">Cacopsylla melanoneura</name>
    <dbReference type="NCBI Taxonomy" id="428564"/>
    <lineage>
        <taxon>Eukaryota</taxon>
        <taxon>Metazoa</taxon>
        <taxon>Ecdysozoa</taxon>
        <taxon>Arthropoda</taxon>
        <taxon>Hexapoda</taxon>
        <taxon>Insecta</taxon>
        <taxon>Pterygota</taxon>
        <taxon>Neoptera</taxon>
        <taxon>Paraneoptera</taxon>
        <taxon>Hemiptera</taxon>
        <taxon>Sternorrhyncha</taxon>
        <taxon>Psylloidea</taxon>
        <taxon>Psyllidae</taxon>
        <taxon>Psyllinae</taxon>
        <taxon>Cacopsylla</taxon>
    </lineage>
</organism>
<comment type="subcellular location">
    <subcellularLocation>
        <location evidence="1">Cytoplasm</location>
    </subcellularLocation>
</comment>
<feature type="region of interest" description="Disordered" evidence="5">
    <location>
        <begin position="111"/>
        <end position="134"/>
    </location>
</feature>
<evidence type="ECO:0000256" key="1">
    <source>
        <dbReference type="ARBA" id="ARBA00004496"/>
    </source>
</evidence>
<comment type="similarity">
    <text evidence="2">Belongs to the UPF0456 family.</text>
</comment>
<dbReference type="EMBL" id="HBUF01511733">
    <property type="protein sequence ID" value="CAG6746823.1"/>
    <property type="molecule type" value="Transcribed_RNA"/>
</dbReference>
<dbReference type="EMBL" id="HBUF01511735">
    <property type="protein sequence ID" value="CAG6746825.1"/>
    <property type="molecule type" value="Transcribed_RNA"/>
</dbReference>
<sequence length="134" mass="14983">MAHSETTIDKQSIKDILQEITDSIETGESATKLNEAKQTAGNDMMKLMQYVFPVIVQIEMDVIKKYGFIDGREGMIQFTKLVVDYEKEDKDIAILHKIIRSHFLPLVTVASESNNSDPNPPVMATTDPVPTADL</sequence>
<dbReference type="EMBL" id="HBUF01332853">
    <property type="protein sequence ID" value="CAG6697293.1"/>
    <property type="molecule type" value="Transcribed_RNA"/>
</dbReference>
<dbReference type="EMBL" id="HBUF01511731">
    <property type="protein sequence ID" value="CAG6746821.1"/>
    <property type="molecule type" value="Transcribed_RNA"/>
</dbReference>
<dbReference type="EMBL" id="HBUF01332855">
    <property type="protein sequence ID" value="CAG6697295.1"/>
    <property type="molecule type" value="Transcribed_RNA"/>
</dbReference>
<evidence type="ECO:0000256" key="5">
    <source>
        <dbReference type="SAM" id="MobiDB-lite"/>
    </source>
</evidence>
<dbReference type="PANTHER" id="PTHR13463">
    <property type="entry name" value="PROTEIN C10"/>
    <property type="match status" value="1"/>
</dbReference>
<dbReference type="Pfam" id="PF14974">
    <property type="entry name" value="P_C10"/>
    <property type="match status" value="1"/>
</dbReference>
<dbReference type="EMBL" id="HBUF01367220">
    <property type="protein sequence ID" value="CAG6724217.1"/>
    <property type="molecule type" value="Transcribed_RNA"/>
</dbReference>
<name>A0A8D8XJ19_9HEMI</name>
<dbReference type="EMBL" id="HBUF01367221">
    <property type="protein sequence ID" value="CAG6724218.1"/>
    <property type="molecule type" value="Transcribed_RNA"/>
</dbReference>
<dbReference type="AlphaFoldDB" id="A0A8D8XJ19"/>
<dbReference type="EMBL" id="HBUF01332854">
    <property type="protein sequence ID" value="CAG6697294.1"/>
    <property type="molecule type" value="Transcribed_RNA"/>
</dbReference>